<accession>A0A1R3J7H5</accession>
<gene>
    <name evidence="1" type="ORF">COLO4_18912</name>
</gene>
<comment type="caution">
    <text evidence="1">The sequence shown here is derived from an EMBL/GenBank/DDBJ whole genome shotgun (WGS) entry which is preliminary data.</text>
</comment>
<organism evidence="1 2">
    <name type="scientific">Corchorus olitorius</name>
    <dbReference type="NCBI Taxonomy" id="93759"/>
    <lineage>
        <taxon>Eukaryota</taxon>
        <taxon>Viridiplantae</taxon>
        <taxon>Streptophyta</taxon>
        <taxon>Embryophyta</taxon>
        <taxon>Tracheophyta</taxon>
        <taxon>Spermatophyta</taxon>
        <taxon>Magnoliopsida</taxon>
        <taxon>eudicotyledons</taxon>
        <taxon>Gunneridae</taxon>
        <taxon>Pentapetalae</taxon>
        <taxon>rosids</taxon>
        <taxon>malvids</taxon>
        <taxon>Malvales</taxon>
        <taxon>Malvaceae</taxon>
        <taxon>Grewioideae</taxon>
        <taxon>Apeibeae</taxon>
        <taxon>Corchorus</taxon>
    </lineage>
</organism>
<dbReference type="EMBL" id="AWUE01016523">
    <property type="protein sequence ID" value="OMO90750.1"/>
    <property type="molecule type" value="Genomic_DNA"/>
</dbReference>
<dbReference type="AlphaFoldDB" id="A0A1R3J7H5"/>
<dbReference type="PANTHER" id="PTHR33168">
    <property type="entry name" value="STRESS INDUCED PROTEIN-RELATED"/>
    <property type="match status" value="1"/>
</dbReference>
<dbReference type="OrthoDB" id="657187at2759"/>
<dbReference type="Proteomes" id="UP000187203">
    <property type="component" value="Unassembled WGS sequence"/>
</dbReference>
<name>A0A1R3J7H5_9ROSI</name>
<protein>
    <submittedName>
        <fullName evidence="1">Uncharacterized protein</fullName>
    </submittedName>
</protein>
<reference evidence="2" key="1">
    <citation type="submission" date="2013-09" db="EMBL/GenBank/DDBJ databases">
        <title>Corchorus olitorius genome sequencing.</title>
        <authorList>
            <person name="Alam M."/>
            <person name="Haque M.S."/>
            <person name="Islam M.S."/>
            <person name="Emdad E.M."/>
            <person name="Islam M.M."/>
            <person name="Ahmed B."/>
            <person name="Halim A."/>
            <person name="Hossen Q.M.M."/>
            <person name="Hossain M.Z."/>
            <person name="Ahmed R."/>
            <person name="Khan M.M."/>
            <person name="Islam R."/>
            <person name="Rashid M.M."/>
            <person name="Khan S.A."/>
            <person name="Rahman M.S."/>
            <person name="Alam M."/>
            <person name="Yahiya A.S."/>
            <person name="Khan M.S."/>
            <person name="Azam M.S."/>
            <person name="Haque T."/>
            <person name="Lashkar M.Z.H."/>
            <person name="Akhand A.I."/>
            <person name="Morshed G."/>
            <person name="Roy S."/>
            <person name="Uddin K.S."/>
            <person name="Rabeya T."/>
            <person name="Hossain A.S."/>
            <person name="Chowdhury A."/>
            <person name="Snigdha A.R."/>
            <person name="Mortoza M.S."/>
            <person name="Matin S.A."/>
            <person name="Hoque S.M.E."/>
            <person name="Islam M.K."/>
            <person name="Roy D.K."/>
            <person name="Haider R."/>
            <person name="Moosa M.M."/>
            <person name="Elias S.M."/>
            <person name="Hasan A.M."/>
            <person name="Jahan S."/>
            <person name="Shafiuddin M."/>
            <person name="Mahmood N."/>
            <person name="Shommy N.S."/>
        </authorList>
    </citation>
    <scope>NUCLEOTIDE SEQUENCE [LARGE SCALE GENOMIC DNA]</scope>
    <source>
        <strain evidence="2">cv. O-4</strain>
    </source>
</reference>
<evidence type="ECO:0000313" key="1">
    <source>
        <dbReference type="EMBL" id="OMO90750.1"/>
    </source>
</evidence>
<keyword evidence="2" id="KW-1185">Reference proteome</keyword>
<sequence length="132" mass="15211">MYNECCNFSSPRERVKEKLKSSISCFRTPHIIDGGAMEPLEEMKSRTPRSPHVIKDKCRHLIARIGKGGRRQYHSSDFSYDPMSYALNFEDDSSRADELPIIHNFMSRLPATPDRTIEATPVTVRREVFAYS</sequence>
<proteinExistence type="predicted"/>
<dbReference type="STRING" id="93759.A0A1R3J7H5"/>
<evidence type="ECO:0000313" key="2">
    <source>
        <dbReference type="Proteomes" id="UP000187203"/>
    </source>
</evidence>